<proteinExistence type="predicted"/>
<evidence type="ECO:0000256" key="2">
    <source>
        <dbReference type="SAM" id="SignalP"/>
    </source>
</evidence>
<feature type="compositionally biased region" description="Acidic residues" evidence="1">
    <location>
        <begin position="178"/>
        <end position="193"/>
    </location>
</feature>
<feature type="region of interest" description="Disordered" evidence="1">
    <location>
        <begin position="37"/>
        <end position="61"/>
    </location>
</feature>
<gene>
    <name evidence="3" type="ORF">CHYS00102_LOCUS30796</name>
</gene>
<dbReference type="EMBL" id="HBFR01042113">
    <property type="protein sequence ID" value="CAD8903576.1"/>
    <property type="molecule type" value="Transcribed_RNA"/>
</dbReference>
<protein>
    <submittedName>
        <fullName evidence="3">Uncharacterized protein</fullName>
    </submittedName>
</protein>
<feature type="chain" id="PRO_5030739410" evidence="2">
    <location>
        <begin position="19"/>
        <end position="193"/>
    </location>
</feature>
<reference evidence="3" key="1">
    <citation type="submission" date="2021-01" db="EMBL/GenBank/DDBJ databases">
        <authorList>
            <person name="Corre E."/>
            <person name="Pelletier E."/>
            <person name="Niang G."/>
            <person name="Scheremetjew M."/>
            <person name="Finn R."/>
            <person name="Kale V."/>
            <person name="Holt S."/>
            <person name="Cochrane G."/>
            <person name="Meng A."/>
            <person name="Brown T."/>
            <person name="Cohen L."/>
        </authorList>
    </citation>
    <scope>NUCLEOTIDE SEQUENCE</scope>
    <source>
        <strain evidence="3">308</strain>
    </source>
</reference>
<sequence>MKFAKTAILFSLIGGAQAFVPSGPFGVARSTLSRPMADAVAEAPTEEATESPAPTTTESSDMKCSDVRAAIKGLTAENFSATLAKIEPFLVEEAGISIYSKSMRRIAVRAQLHKVEVPEGYAAGAKAIAKRVAKQNAFIQGKEEERLAAEAAAEEERLAAEAAAKEAAEAEAAAAEAAAEEPPAEEPAEEVTE</sequence>
<feature type="compositionally biased region" description="Low complexity" evidence="1">
    <location>
        <begin position="50"/>
        <end position="59"/>
    </location>
</feature>
<evidence type="ECO:0000313" key="3">
    <source>
        <dbReference type="EMBL" id="CAD8903576.1"/>
    </source>
</evidence>
<evidence type="ECO:0000256" key="1">
    <source>
        <dbReference type="SAM" id="MobiDB-lite"/>
    </source>
</evidence>
<keyword evidence="2" id="KW-0732">Signal</keyword>
<feature type="compositionally biased region" description="Basic and acidic residues" evidence="1">
    <location>
        <begin position="150"/>
        <end position="168"/>
    </location>
</feature>
<accession>A0A7S1G2F1</accession>
<dbReference type="AlphaFoldDB" id="A0A7S1G2F1"/>
<feature type="signal peptide" evidence="2">
    <location>
        <begin position="1"/>
        <end position="18"/>
    </location>
</feature>
<name>A0A7S1G2F1_9STRA</name>
<organism evidence="3">
    <name type="scientific">Corethron hystrix</name>
    <dbReference type="NCBI Taxonomy" id="216773"/>
    <lineage>
        <taxon>Eukaryota</taxon>
        <taxon>Sar</taxon>
        <taxon>Stramenopiles</taxon>
        <taxon>Ochrophyta</taxon>
        <taxon>Bacillariophyta</taxon>
        <taxon>Coscinodiscophyceae</taxon>
        <taxon>Corethrophycidae</taxon>
        <taxon>Corethrales</taxon>
        <taxon>Corethraceae</taxon>
        <taxon>Corethron</taxon>
    </lineage>
</organism>
<feature type="region of interest" description="Disordered" evidence="1">
    <location>
        <begin position="150"/>
        <end position="193"/>
    </location>
</feature>